<evidence type="ECO:0000313" key="9">
    <source>
        <dbReference type="EMBL" id="WWC88317.1"/>
    </source>
</evidence>
<dbReference type="EMBL" id="CP144101">
    <property type="protein sequence ID" value="WWC88317.1"/>
    <property type="molecule type" value="Genomic_DNA"/>
</dbReference>
<dbReference type="GO" id="GO:0016925">
    <property type="term" value="P:protein sumoylation"/>
    <property type="evidence" value="ECO:0007669"/>
    <property type="project" value="TreeGrafter"/>
</dbReference>
<keyword evidence="4" id="KW-0833">Ubl conjugation pathway</keyword>
<dbReference type="RefSeq" id="XP_066075080.1">
    <property type="nucleotide sequence ID" value="XM_066218983.1"/>
</dbReference>
<feature type="domain" description="THIF-type NAD/FAD binding fold" evidence="8">
    <location>
        <begin position="35"/>
        <end position="363"/>
    </location>
</feature>
<evidence type="ECO:0000256" key="1">
    <source>
        <dbReference type="ARBA" id="ARBA00004123"/>
    </source>
</evidence>
<keyword evidence="10" id="KW-1185">Reference proteome</keyword>
<comment type="subcellular location">
    <subcellularLocation>
        <location evidence="1">Nucleus</location>
    </subcellularLocation>
</comment>
<evidence type="ECO:0000256" key="4">
    <source>
        <dbReference type="ARBA" id="ARBA00022786"/>
    </source>
</evidence>
<name>A0AAX4JUS9_9TREE</name>
<feature type="region of interest" description="Disordered" evidence="7">
    <location>
        <begin position="235"/>
        <end position="255"/>
    </location>
</feature>
<dbReference type="PANTHER" id="PTHR10953:SF162">
    <property type="entry name" value="SUMO-ACTIVATING ENZYME SUBUNIT 1"/>
    <property type="match status" value="1"/>
</dbReference>
<protein>
    <recommendedName>
        <fullName evidence="6">Ubiquitin-like 1-activating enzyme E1A</fullName>
    </recommendedName>
</protein>
<proteinExistence type="inferred from homology"/>
<comment type="pathway">
    <text evidence="2">Protein modification; protein sumoylation.</text>
</comment>
<evidence type="ECO:0000256" key="6">
    <source>
        <dbReference type="ARBA" id="ARBA00044354"/>
    </source>
</evidence>
<feature type="compositionally biased region" description="Polar residues" evidence="7">
    <location>
        <begin position="1"/>
        <end position="25"/>
    </location>
</feature>
<keyword evidence="5" id="KW-0539">Nucleus</keyword>
<dbReference type="PANTHER" id="PTHR10953">
    <property type="entry name" value="UBIQUITIN-ACTIVATING ENZYME E1"/>
    <property type="match status" value="1"/>
</dbReference>
<comment type="similarity">
    <text evidence="3">Belongs to the ubiquitin-activating E1 family.</text>
</comment>
<evidence type="ECO:0000256" key="3">
    <source>
        <dbReference type="ARBA" id="ARBA00005673"/>
    </source>
</evidence>
<gene>
    <name evidence="9" type="ORF">L201_003225</name>
</gene>
<dbReference type="InterPro" id="IPR000011">
    <property type="entry name" value="UBQ/SUMO-activ_enz_E1-like"/>
</dbReference>
<accession>A0AAX4JUS9</accession>
<dbReference type="Proteomes" id="UP001355207">
    <property type="component" value="Chromosome 4"/>
</dbReference>
<reference evidence="9 10" key="1">
    <citation type="submission" date="2024-01" db="EMBL/GenBank/DDBJ databases">
        <title>Comparative genomics of Cryptococcus and Kwoniella reveals pathogenesis evolution and contrasting modes of karyotype evolution via chromosome fusion or intercentromeric recombination.</title>
        <authorList>
            <person name="Coelho M.A."/>
            <person name="David-Palma M."/>
            <person name="Shea T."/>
            <person name="Bowers K."/>
            <person name="McGinley-Smith S."/>
            <person name="Mohammad A.W."/>
            <person name="Gnirke A."/>
            <person name="Yurkov A.M."/>
            <person name="Nowrousian M."/>
            <person name="Sun S."/>
            <person name="Cuomo C.A."/>
            <person name="Heitman J."/>
        </authorList>
    </citation>
    <scope>NUCLEOTIDE SEQUENCE [LARGE SCALE GENOMIC DNA]</scope>
    <source>
        <strain evidence="9 10">CBS 6074</strain>
    </source>
</reference>
<dbReference type="InterPro" id="IPR000594">
    <property type="entry name" value="ThiF_NAD_FAD-bd"/>
</dbReference>
<dbReference type="InterPro" id="IPR035985">
    <property type="entry name" value="Ubiquitin-activating_enz"/>
</dbReference>
<dbReference type="AlphaFoldDB" id="A0AAX4JUS9"/>
<evidence type="ECO:0000313" key="10">
    <source>
        <dbReference type="Proteomes" id="UP001355207"/>
    </source>
</evidence>
<organism evidence="9 10">
    <name type="scientific">Kwoniella dendrophila CBS 6074</name>
    <dbReference type="NCBI Taxonomy" id="1295534"/>
    <lineage>
        <taxon>Eukaryota</taxon>
        <taxon>Fungi</taxon>
        <taxon>Dikarya</taxon>
        <taxon>Basidiomycota</taxon>
        <taxon>Agaricomycotina</taxon>
        <taxon>Tremellomycetes</taxon>
        <taxon>Tremellales</taxon>
        <taxon>Cryptococcaceae</taxon>
        <taxon>Kwoniella</taxon>
    </lineage>
</organism>
<evidence type="ECO:0000259" key="8">
    <source>
        <dbReference type="Pfam" id="PF00899"/>
    </source>
</evidence>
<evidence type="ECO:0000256" key="7">
    <source>
        <dbReference type="SAM" id="MobiDB-lite"/>
    </source>
</evidence>
<dbReference type="Pfam" id="PF00899">
    <property type="entry name" value="ThiF"/>
    <property type="match status" value="1"/>
</dbReference>
<sequence length="381" mass="41262">MTQDLDQNQAVGTSSSTAQQNQTNDHITEDEASLYDRQIRLWGLEAQNRMRSSTVLILSLRGLAHETIKNLVLAGIGRLIVADDGIVTEEDLGTGFLFREEENAVGQNRTKAALPQISSLNPLVSLTALETLSPFIGGSEGEIVDFLKKEKVDVMVACDLPKSQLEIIDSASRKAGTMFYGAVTYGFYGYVFADLGESYEYVYNQKPTVDNPSPGLAKKTLTYSSFTQALSPTNWDKSAKEAEQGGSPYRGLTKNETKNAAPGVVLGLLALWEFEQKNGQLPLGGEGQISDIKEIAERLRVELGINAKTLPAVDEDMITHLATHATHFFPPTLAVLGGLLAQDVLRALSRKDRPIVNLLSVDTMGGVGVVGRWSMGEGVDA</sequence>
<dbReference type="SUPFAM" id="SSF69572">
    <property type="entry name" value="Activating enzymes of the ubiquitin-like proteins"/>
    <property type="match status" value="1"/>
</dbReference>
<dbReference type="GO" id="GO:0031510">
    <property type="term" value="C:SUMO activating enzyme complex"/>
    <property type="evidence" value="ECO:0007669"/>
    <property type="project" value="TreeGrafter"/>
</dbReference>
<dbReference type="GeneID" id="91093895"/>
<evidence type="ECO:0000256" key="2">
    <source>
        <dbReference type="ARBA" id="ARBA00004718"/>
    </source>
</evidence>
<dbReference type="GO" id="GO:0005737">
    <property type="term" value="C:cytoplasm"/>
    <property type="evidence" value="ECO:0007669"/>
    <property type="project" value="TreeGrafter"/>
</dbReference>
<dbReference type="PRINTS" id="PR01849">
    <property type="entry name" value="UBIQUITINACT"/>
</dbReference>
<evidence type="ECO:0000256" key="5">
    <source>
        <dbReference type="ARBA" id="ARBA00023242"/>
    </source>
</evidence>
<dbReference type="Gene3D" id="3.40.50.720">
    <property type="entry name" value="NAD(P)-binding Rossmann-like Domain"/>
    <property type="match status" value="1"/>
</dbReference>
<dbReference type="GO" id="GO:0019948">
    <property type="term" value="F:SUMO activating enzyme activity"/>
    <property type="evidence" value="ECO:0007669"/>
    <property type="project" value="TreeGrafter"/>
</dbReference>
<dbReference type="InterPro" id="IPR045886">
    <property type="entry name" value="ThiF/MoeB/HesA"/>
</dbReference>
<feature type="region of interest" description="Disordered" evidence="7">
    <location>
        <begin position="1"/>
        <end position="29"/>
    </location>
</feature>